<dbReference type="InterPro" id="IPR023170">
    <property type="entry name" value="HhH_base_excis_C"/>
</dbReference>
<evidence type="ECO:0000256" key="6">
    <source>
        <dbReference type="ARBA" id="ARBA00022023"/>
    </source>
</evidence>
<dbReference type="SMART" id="SM00525">
    <property type="entry name" value="FES"/>
    <property type="match status" value="1"/>
</dbReference>
<evidence type="ECO:0000313" key="17">
    <source>
        <dbReference type="Proteomes" id="UP001320148"/>
    </source>
</evidence>
<dbReference type="SUPFAM" id="SSF55811">
    <property type="entry name" value="Nudix"/>
    <property type="match status" value="1"/>
</dbReference>
<comment type="function">
    <text evidence="3">Adenine glycosylase active on G-A mispairs. MutY also corrects error-prone DNA synthesis past GO lesions which are due to the oxidatively damaged form of guanine: 7,8-dihydro-8-oxoguanine (8-oxo-dGTP).</text>
</comment>
<evidence type="ECO:0000256" key="7">
    <source>
        <dbReference type="ARBA" id="ARBA00022485"/>
    </source>
</evidence>
<keyword evidence="11" id="KW-0408">Iron</keyword>
<evidence type="ECO:0000259" key="15">
    <source>
        <dbReference type="PROSITE" id="PS51462"/>
    </source>
</evidence>
<dbReference type="Gene3D" id="3.90.79.10">
    <property type="entry name" value="Nucleoside Triphosphate Pyrophosphohydrolase"/>
    <property type="match status" value="1"/>
</dbReference>
<keyword evidence="14" id="KW-0326">Glycosidase</keyword>
<dbReference type="Gene3D" id="1.10.340.30">
    <property type="entry name" value="Hypothetical protein, domain 2"/>
    <property type="match status" value="1"/>
</dbReference>
<dbReference type="Proteomes" id="UP001320148">
    <property type="component" value="Chromosome"/>
</dbReference>
<dbReference type="CDD" id="cd00056">
    <property type="entry name" value="ENDO3c"/>
    <property type="match status" value="1"/>
</dbReference>
<accession>A0ABM7PGU0</accession>
<keyword evidence="10" id="KW-0378">Hydrolase</keyword>
<evidence type="ECO:0000313" key="16">
    <source>
        <dbReference type="EMBL" id="BCS96329.1"/>
    </source>
</evidence>
<keyword evidence="8" id="KW-0479">Metal-binding</keyword>
<keyword evidence="12" id="KW-0411">Iron-sulfur</keyword>
<dbReference type="InterPro" id="IPR029119">
    <property type="entry name" value="MutY_C"/>
</dbReference>
<sequence length="361" mass="39999">MTDILDAGLLLSWYDTHKRILPWRETSDPYRIWLSEVMLQQTQVATVIPYYERFTHAFPDPTSLADADDDLVLKMWEGLGYYNRCHNLIKAMRKVRDEHRGWVPDTPEVFSDLPGVGPYTCAAVQSIAFGHRIAAVDGNVNRVVTRVFALDGVVTTAPVKRAIQEAVDQAIPEDRSGDFNQAMMELGATVCTPRRPGCTHCPLRGICKARDLGKQEAFPVQGAKKKVPLYPVALAVVVDGGKILVQKRPSSGHLAGMWEFPGGRILSEESQVMALRRCLLEELGIVPEVGDMVGSVTHAYSHFKVQLHLYLATIKEGSVTPKKGQPFNWISPDELATLAFPTANRKLFPLLMDALNKVGAP</sequence>
<evidence type="ECO:0000256" key="9">
    <source>
        <dbReference type="ARBA" id="ARBA00022763"/>
    </source>
</evidence>
<dbReference type="PANTHER" id="PTHR42944">
    <property type="entry name" value="ADENINE DNA GLYCOSYLASE"/>
    <property type="match status" value="1"/>
</dbReference>
<dbReference type="InterPro" id="IPR044298">
    <property type="entry name" value="MIG/MutY"/>
</dbReference>
<dbReference type="PANTHER" id="PTHR42944:SF1">
    <property type="entry name" value="ADENINE DNA GLYCOSYLASE"/>
    <property type="match status" value="1"/>
</dbReference>
<evidence type="ECO:0000256" key="5">
    <source>
        <dbReference type="ARBA" id="ARBA00012045"/>
    </source>
</evidence>
<comment type="catalytic activity">
    <reaction evidence="1">
        <text>Hydrolyzes free adenine bases from 7,8-dihydro-8-oxoguanine:adenine mismatched double-stranded DNA, leaving an apurinic site.</text>
        <dbReference type="EC" id="3.2.2.31"/>
    </reaction>
</comment>
<dbReference type="Pfam" id="PF00730">
    <property type="entry name" value="HhH-GPD"/>
    <property type="match status" value="1"/>
</dbReference>
<organism evidence="16 17">
    <name type="scientific">Desulfoluna limicola</name>
    <dbReference type="NCBI Taxonomy" id="2810562"/>
    <lineage>
        <taxon>Bacteria</taxon>
        <taxon>Pseudomonadati</taxon>
        <taxon>Thermodesulfobacteriota</taxon>
        <taxon>Desulfobacteria</taxon>
        <taxon>Desulfobacterales</taxon>
        <taxon>Desulfolunaceae</taxon>
        <taxon>Desulfoluna</taxon>
    </lineage>
</organism>
<keyword evidence="7" id="KW-0004">4Fe-4S</keyword>
<protein>
    <recommendedName>
        <fullName evidence="6">Adenine DNA glycosylase</fullName>
        <ecNumber evidence="5">3.2.2.31</ecNumber>
    </recommendedName>
</protein>
<dbReference type="InterPro" id="IPR000086">
    <property type="entry name" value="NUDIX_hydrolase_dom"/>
</dbReference>
<dbReference type="RefSeq" id="WP_236892652.1">
    <property type="nucleotide sequence ID" value="NZ_AP024488.1"/>
</dbReference>
<evidence type="ECO:0000256" key="2">
    <source>
        <dbReference type="ARBA" id="ARBA00001966"/>
    </source>
</evidence>
<dbReference type="Gene3D" id="1.10.1670.10">
    <property type="entry name" value="Helix-hairpin-Helix base-excision DNA repair enzymes (C-terminal)"/>
    <property type="match status" value="1"/>
</dbReference>
<reference evidence="16 17" key="1">
    <citation type="submission" date="2021-02" db="EMBL/GenBank/DDBJ databases">
        <title>Complete genome of Desulfoluna sp. strain ASN36.</title>
        <authorList>
            <person name="Takahashi A."/>
            <person name="Kojima H."/>
            <person name="Fukui M."/>
        </authorList>
    </citation>
    <scope>NUCLEOTIDE SEQUENCE [LARGE SCALE GENOMIC DNA]</scope>
    <source>
        <strain evidence="16 17">ASN36</strain>
    </source>
</reference>
<evidence type="ECO:0000256" key="3">
    <source>
        <dbReference type="ARBA" id="ARBA00002933"/>
    </source>
</evidence>
<comment type="cofactor">
    <cofactor evidence="2">
        <name>[4Fe-4S] cluster</name>
        <dbReference type="ChEBI" id="CHEBI:49883"/>
    </cofactor>
</comment>
<evidence type="ECO:0000256" key="11">
    <source>
        <dbReference type="ARBA" id="ARBA00023004"/>
    </source>
</evidence>
<evidence type="ECO:0000256" key="13">
    <source>
        <dbReference type="ARBA" id="ARBA00023204"/>
    </source>
</evidence>
<evidence type="ECO:0000256" key="12">
    <source>
        <dbReference type="ARBA" id="ARBA00023014"/>
    </source>
</evidence>
<proteinExistence type="inferred from homology"/>
<gene>
    <name evidence="16" type="primary">mutY</name>
    <name evidence="16" type="ORF">DSLASN_19610</name>
</gene>
<dbReference type="InterPro" id="IPR005760">
    <property type="entry name" value="A/G_AdeGlyc_MutY"/>
</dbReference>
<dbReference type="PROSITE" id="PS51462">
    <property type="entry name" value="NUDIX"/>
    <property type="match status" value="1"/>
</dbReference>
<dbReference type="InterPro" id="IPR003651">
    <property type="entry name" value="Endonuclease3_FeS-loop_motif"/>
</dbReference>
<dbReference type="Pfam" id="PF14815">
    <property type="entry name" value="NUDIX_4"/>
    <property type="match status" value="1"/>
</dbReference>
<dbReference type="NCBIfam" id="TIGR01084">
    <property type="entry name" value="mutY"/>
    <property type="match status" value="1"/>
</dbReference>
<feature type="domain" description="Nudix hydrolase" evidence="15">
    <location>
        <begin position="228"/>
        <end position="353"/>
    </location>
</feature>
<name>A0ABM7PGU0_9BACT</name>
<dbReference type="CDD" id="cd03425">
    <property type="entry name" value="NUDIX_MutT_NudA_like"/>
    <property type="match status" value="1"/>
</dbReference>
<evidence type="ECO:0000256" key="10">
    <source>
        <dbReference type="ARBA" id="ARBA00022801"/>
    </source>
</evidence>
<dbReference type="PROSITE" id="PS00764">
    <property type="entry name" value="ENDONUCLEASE_III_1"/>
    <property type="match status" value="1"/>
</dbReference>
<evidence type="ECO:0000256" key="14">
    <source>
        <dbReference type="ARBA" id="ARBA00023295"/>
    </source>
</evidence>
<dbReference type="InterPro" id="IPR004035">
    <property type="entry name" value="Endouclease-III_FeS-bd_BS"/>
</dbReference>
<dbReference type="EMBL" id="AP024488">
    <property type="protein sequence ID" value="BCS96329.1"/>
    <property type="molecule type" value="Genomic_DNA"/>
</dbReference>
<dbReference type="InterPro" id="IPR003265">
    <property type="entry name" value="HhH-GPD_domain"/>
</dbReference>
<dbReference type="SUPFAM" id="SSF48150">
    <property type="entry name" value="DNA-glycosylase"/>
    <property type="match status" value="1"/>
</dbReference>
<dbReference type="InterPro" id="IPR011257">
    <property type="entry name" value="DNA_glycosylase"/>
</dbReference>
<evidence type="ECO:0000256" key="1">
    <source>
        <dbReference type="ARBA" id="ARBA00000843"/>
    </source>
</evidence>
<dbReference type="EC" id="3.2.2.31" evidence="5"/>
<evidence type="ECO:0000256" key="4">
    <source>
        <dbReference type="ARBA" id="ARBA00008343"/>
    </source>
</evidence>
<keyword evidence="13" id="KW-0234">DNA repair</keyword>
<comment type="similarity">
    <text evidence="4">Belongs to the Nth/MutY family.</text>
</comment>
<keyword evidence="9" id="KW-0227">DNA damage</keyword>
<evidence type="ECO:0000256" key="8">
    <source>
        <dbReference type="ARBA" id="ARBA00022723"/>
    </source>
</evidence>
<keyword evidence="17" id="KW-1185">Reference proteome</keyword>
<dbReference type="SMART" id="SM00478">
    <property type="entry name" value="ENDO3c"/>
    <property type="match status" value="1"/>
</dbReference>
<dbReference type="InterPro" id="IPR015797">
    <property type="entry name" value="NUDIX_hydrolase-like_dom_sf"/>
</dbReference>